<evidence type="ECO:0000313" key="2">
    <source>
        <dbReference type="Proteomes" id="UP000730618"/>
    </source>
</evidence>
<name>A0ABN7TWL4_9BACL</name>
<comment type="caution">
    <text evidence="1">The sequence shown here is derived from an EMBL/GenBank/DDBJ whole genome shotgun (WGS) entry which is preliminary data.</text>
</comment>
<evidence type="ECO:0000313" key="1">
    <source>
        <dbReference type="EMBL" id="CAG7658537.1"/>
    </source>
</evidence>
<dbReference type="Proteomes" id="UP000730618">
    <property type="component" value="Unassembled WGS sequence"/>
</dbReference>
<proteinExistence type="predicted"/>
<accession>A0ABN7TWL4</accession>
<protein>
    <submittedName>
        <fullName evidence="1">Uncharacterized protein</fullName>
    </submittedName>
</protein>
<sequence>MEYNESIRRNPLFQHFARFMTFTADGNAFKNKLLKDKIEVSVVLDLDLDVGCVDMLNSPKESLNQ</sequence>
<keyword evidence="2" id="KW-1185">Reference proteome</keyword>
<dbReference type="EMBL" id="CAJVCE010000043">
    <property type="protein sequence ID" value="CAG7658537.1"/>
    <property type="molecule type" value="Genomic_DNA"/>
</dbReference>
<reference evidence="1 2" key="1">
    <citation type="submission" date="2021-06" db="EMBL/GenBank/DDBJ databases">
        <authorList>
            <person name="Criscuolo A."/>
        </authorList>
    </citation>
    <scope>NUCLEOTIDE SEQUENCE [LARGE SCALE GENOMIC DNA]</scope>
    <source>
        <strain evidence="2">CIP 111802</strain>
    </source>
</reference>
<gene>
    <name evidence="1" type="ORF">PAECIP111802_07070</name>
</gene>
<organism evidence="1 2">
    <name type="scientific">Paenibacillus allorhizosphaerae</name>
    <dbReference type="NCBI Taxonomy" id="2849866"/>
    <lineage>
        <taxon>Bacteria</taxon>
        <taxon>Bacillati</taxon>
        <taxon>Bacillota</taxon>
        <taxon>Bacilli</taxon>
        <taxon>Bacillales</taxon>
        <taxon>Paenibacillaceae</taxon>
        <taxon>Paenibacillus</taxon>
    </lineage>
</organism>